<name>A0ABY5YGJ8_9DEIO</name>
<proteinExistence type="predicted"/>
<evidence type="ECO:0000313" key="2">
    <source>
        <dbReference type="Proteomes" id="UP001060261"/>
    </source>
</evidence>
<dbReference type="CDD" id="cd10451">
    <property type="entry name" value="GIY-YIG_LuxR_like"/>
    <property type="match status" value="1"/>
</dbReference>
<evidence type="ECO:0000313" key="1">
    <source>
        <dbReference type="EMBL" id="UWX64046.1"/>
    </source>
</evidence>
<protein>
    <submittedName>
        <fullName evidence="1">GIY-YIG nuclease family protein</fullName>
    </submittedName>
</protein>
<organism evidence="1 2">
    <name type="scientific">Deinococcus rubellus</name>
    <dbReference type="NCBI Taxonomy" id="1889240"/>
    <lineage>
        <taxon>Bacteria</taxon>
        <taxon>Thermotogati</taxon>
        <taxon>Deinococcota</taxon>
        <taxon>Deinococci</taxon>
        <taxon>Deinococcales</taxon>
        <taxon>Deinococcaceae</taxon>
        <taxon>Deinococcus</taxon>
    </lineage>
</organism>
<dbReference type="Gene3D" id="3.40.1440.10">
    <property type="entry name" value="GIY-YIG endonuclease"/>
    <property type="match status" value="1"/>
</dbReference>
<dbReference type="EMBL" id="CP104213">
    <property type="protein sequence ID" value="UWX64046.1"/>
    <property type="molecule type" value="Genomic_DNA"/>
</dbReference>
<dbReference type="RefSeq" id="WP_260560321.1">
    <property type="nucleotide sequence ID" value="NZ_BAABEC010000020.1"/>
</dbReference>
<accession>A0ABY5YGJ8</accession>
<dbReference type="Proteomes" id="UP001060261">
    <property type="component" value="Chromosome"/>
</dbReference>
<reference evidence="1" key="1">
    <citation type="submission" date="2022-09" db="EMBL/GenBank/DDBJ databases">
        <title>genome sequence of Deinococcus rubellus.</title>
        <authorList>
            <person name="Srinivasan S."/>
        </authorList>
    </citation>
    <scope>NUCLEOTIDE SEQUENCE</scope>
    <source>
        <strain evidence="1">Ant6</strain>
    </source>
</reference>
<sequence length="119" mass="13547">MTQTIRPRAYKNFTPKMGIYVLRCLASGQVMTDWSPHVEGSLNRVRFQLDAGLYPDKDIQRRWKESGPDAFGLELLDELSSDPGKPADHDYSAELTELEALHRERLNLPPRPGNARGLR</sequence>
<keyword evidence="2" id="KW-1185">Reference proteome</keyword>
<dbReference type="InterPro" id="IPR035901">
    <property type="entry name" value="GIY-YIG_endonuc_sf"/>
</dbReference>
<gene>
    <name evidence="1" type="ORF">N0D28_15240</name>
</gene>